<accession>A0AAW0M751</accession>
<feature type="region of interest" description="Disordered" evidence="1">
    <location>
        <begin position="1"/>
        <end position="25"/>
    </location>
</feature>
<protein>
    <submittedName>
        <fullName evidence="2">Uncharacterized protein</fullName>
    </submittedName>
</protein>
<evidence type="ECO:0000313" key="2">
    <source>
        <dbReference type="EMBL" id="KAK7858914.1"/>
    </source>
</evidence>
<name>A0AAW0M751_QUESU</name>
<dbReference type="Proteomes" id="UP000237347">
    <property type="component" value="Unassembled WGS sequence"/>
</dbReference>
<dbReference type="EMBL" id="PKMF04000016">
    <property type="protein sequence ID" value="KAK7858914.1"/>
    <property type="molecule type" value="Genomic_DNA"/>
</dbReference>
<proteinExistence type="predicted"/>
<comment type="caution">
    <text evidence="2">The sequence shown here is derived from an EMBL/GenBank/DDBJ whole genome shotgun (WGS) entry which is preliminary data.</text>
</comment>
<evidence type="ECO:0000313" key="3">
    <source>
        <dbReference type="Proteomes" id="UP000237347"/>
    </source>
</evidence>
<keyword evidence="3" id="KW-1185">Reference proteome</keyword>
<gene>
    <name evidence="2" type="ORF">CFP56_009579</name>
</gene>
<evidence type="ECO:0000256" key="1">
    <source>
        <dbReference type="SAM" id="MobiDB-lite"/>
    </source>
</evidence>
<reference evidence="2 3" key="1">
    <citation type="journal article" date="2018" name="Sci. Data">
        <title>The draft genome sequence of cork oak.</title>
        <authorList>
            <person name="Ramos A.M."/>
            <person name="Usie A."/>
            <person name="Barbosa P."/>
            <person name="Barros P.M."/>
            <person name="Capote T."/>
            <person name="Chaves I."/>
            <person name="Simoes F."/>
            <person name="Abreu I."/>
            <person name="Carrasquinho I."/>
            <person name="Faro C."/>
            <person name="Guimaraes J.B."/>
            <person name="Mendonca D."/>
            <person name="Nobrega F."/>
            <person name="Rodrigues L."/>
            <person name="Saibo N.J.M."/>
            <person name="Varela M.C."/>
            <person name="Egas C."/>
            <person name="Matos J."/>
            <person name="Miguel C.M."/>
            <person name="Oliveira M.M."/>
            <person name="Ricardo C.P."/>
            <person name="Goncalves S."/>
        </authorList>
    </citation>
    <scope>NUCLEOTIDE SEQUENCE [LARGE SCALE GENOMIC DNA]</scope>
    <source>
        <strain evidence="3">cv. HL8</strain>
    </source>
</reference>
<dbReference type="AlphaFoldDB" id="A0AAW0M751"/>
<sequence>MATCKEGEPPMQLQRRGPNSPGPNYAKIMPDNLESLIPSKDKSKYWRLVKRPIVNGIDPSYHNNQSSLSNFFCRICVLFVLAYTGHLYTCNNESQYI</sequence>
<organism evidence="2 3">
    <name type="scientific">Quercus suber</name>
    <name type="common">Cork oak</name>
    <dbReference type="NCBI Taxonomy" id="58331"/>
    <lineage>
        <taxon>Eukaryota</taxon>
        <taxon>Viridiplantae</taxon>
        <taxon>Streptophyta</taxon>
        <taxon>Embryophyta</taxon>
        <taxon>Tracheophyta</taxon>
        <taxon>Spermatophyta</taxon>
        <taxon>Magnoliopsida</taxon>
        <taxon>eudicotyledons</taxon>
        <taxon>Gunneridae</taxon>
        <taxon>Pentapetalae</taxon>
        <taxon>rosids</taxon>
        <taxon>fabids</taxon>
        <taxon>Fagales</taxon>
        <taxon>Fagaceae</taxon>
        <taxon>Quercus</taxon>
    </lineage>
</organism>